<evidence type="ECO:0000256" key="1">
    <source>
        <dbReference type="ARBA" id="ARBA00006975"/>
    </source>
</evidence>
<evidence type="ECO:0000256" key="2">
    <source>
        <dbReference type="ARBA" id="ARBA00023186"/>
    </source>
</evidence>
<dbReference type="GeneID" id="17039977"/>
<dbReference type="AlphaFoldDB" id="I0YUC3"/>
<dbReference type="HAMAP" id="MF_00580">
    <property type="entry name" value="CH10"/>
    <property type="match status" value="2"/>
</dbReference>
<dbReference type="PANTHER" id="PTHR10772:SF63">
    <property type="entry name" value="20 KDA CHAPERONIN, CHLOROPLASTIC"/>
    <property type="match status" value="1"/>
</dbReference>
<evidence type="ECO:0000256" key="5">
    <source>
        <dbReference type="ARBA" id="ARBA00079398"/>
    </source>
</evidence>
<dbReference type="OrthoDB" id="184876at2759"/>
<dbReference type="GO" id="GO:0005524">
    <property type="term" value="F:ATP binding"/>
    <property type="evidence" value="ECO:0007669"/>
    <property type="project" value="InterPro"/>
</dbReference>
<proteinExistence type="inferred from homology"/>
<dbReference type="GO" id="GO:0044183">
    <property type="term" value="F:protein folding chaperone"/>
    <property type="evidence" value="ECO:0007669"/>
    <property type="project" value="InterPro"/>
</dbReference>
<dbReference type="STRING" id="574566.I0YUC3"/>
<dbReference type="Pfam" id="PF00166">
    <property type="entry name" value="Cpn10"/>
    <property type="match status" value="2"/>
</dbReference>
<dbReference type="eggNOG" id="KOG1641">
    <property type="taxonomic scope" value="Eukaryota"/>
</dbReference>
<evidence type="ECO:0000256" key="3">
    <source>
        <dbReference type="ARBA" id="ARBA00031971"/>
    </source>
</evidence>
<evidence type="ECO:0000256" key="6">
    <source>
        <dbReference type="RuleBase" id="RU003479"/>
    </source>
</evidence>
<dbReference type="SUPFAM" id="SSF50129">
    <property type="entry name" value="GroES-like"/>
    <property type="match status" value="2"/>
</dbReference>
<dbReference type="GO" id="GO:0005739">
    <property type="term" value="C:mitochondrion"/>
    <property type="evidence" value="ECO:0007669"/>
    <property type="project" value="TreeGrafter"/>
</dbReference>
<dbReference type="CDD" id="cd00320">
    <property type="entry name" value="cpn10"/>
    <property type="match status" value="2"/>
</dbReference>
<evidence type="ECO:0000313" key="7">
    <source>
        <dbReference type="EMBL" id="EIE21992.1"/>
    </source>
</evidence>
<dbReference type="PRINTS" id="PR00297">
    <property type="entry name" value="CHAPERONIN10"/>
</dbReference>
<reference evidence="7 8" key="1">
    <citation type="journal article" date="2012" name="Genome Biol.">
        <title>The genome of the polar eukaryotic microalga coccomyxa subellipsoidea reveals traits of cold adaptation.</title>
        <authorList>
            <person name="Blanc G."/>
            <person name="Agarkova I."/>
            <person name="Grimwood J."/>
            <person name="Kuo A."/>
            <person name="Brueggeman A."/>
            <person name="Dunigan D."/>
            <person name="Gurnon J."/>
            <person name="Ladunga I."/>
            <person name="Lindquist E."/>
            <person name="Lucas S."/>
            <person name="Pangilinan J."/>
            <person name="Proschold T."/>
            <person name="Salamov A."/>
            <person name="Schmutz J."/>
            <person name="Weeks D."/>
            <person name="Yamada T."/>
            <person name="Claverie J.M."/>
            <person name="Grigoriev I."/>
            <person name="Van Etten J."/>
            <person name="Lomsadze A."/>
            <person name="Borodovsky M."/>
        </authorList>
    </citation>
    <scope>NUCLEOTIDE SEQUENCE [LARGE SCALE GENOMIC DNA]</scope>
    <source>
        <strain evidence="7 8">C-169</strain>
    </source>
</reference>
<dbReference type="GO" id="GO:0051087">
    <property type="term" value="F:protein-folding chaperone binding"/>
    <property type="evidence" value="ECO:0007669"/>
    <property type="project" value="TreeGrafter"/>
</dbReference>
<dbReference type="InterPro" id="IPR020818">
    <property type="entry name" value="Chaperonin_GroES"/>
</dbReference>
<gene>
    <name evidence="7" type="ORF">COCSUDRAFT_66780</name>
</gene>
<comment type="caution">
    <text evidence="7">The sequence shown here is derived from an EMBL/GenBank/DDBJ whole genome shotgun (WGS) entry which is preliminary data.</text>
</comment>
<dbReference type="FunFam" id="2.30.33.40:FF:000001">
    <property type="entry name" value="10 kDa chaperonin"/>
    <property type="match status" value="2"/>
</dbReference>
<dbReference type="Proteomes" id="UP000007264">
    <property type="component" value="Unassembled WGS sequence"/>
</dbReference>
<keyword evidence="2 6" id="KW-0143">Chaperone</keyword>
<dbReference type="KEGG" id="csl:COCSUDRAFT_66780"/>
<dbReference type="GO" id="GO:0009507">
    <property type="term" value="C:chloroplast"/>
    <property type="evidence" value="ECO:0007669"/>
    <property type="project" value="TreeGrafter"/>
</dbReference>
<accession>I0YUC3</accession>
<dbReference type="EMBL" id="AGSI01000011">
    <property type="protein sequence ID" value="EIE21992.1"/>
    <property type="molecule type" value="Genomic_DNA"/>
</dbReference>
<dbReference type="SMART" id="SM00883">
    <property type="entry name" value="Cpn10"/>
    <property type="match status" value="2"/>
</dbReference>
<organism evidence="7 8">
    <name type="scientific">Coccomyxa subellipsoidea (strain C-169)</name>
    <name type="common">Green microalga</name>
    <dbReference type="NCBI Taxonomy" id="574566"/>
    <lineage>
        <taxon>Eukaryota</taxon>
        <taxon>Viridiplantae</taxon>
        <taxon>Chlorophyta</taxon>
        <taxon>core chlorophytes</taxon>
        <taxon>Trebouxiophyceae</taxon>
        <taxon>Trebouxiophyceae incertae sedis</taxon>
        <taxon>Coccomyxaceae</taxon>
        <taxon>Coccomyxa</taxon>
        <taxon>Coccomyxa subellipsoidea</taxon>
    </lineage>
</organism>
<evidence type="ECO:0000256" key="4">
    <source>
        <dbReference type="ARBA" id="ARBA00073031"/>
    </source>
</evidence>
<evidence type="ECO:0000313" key="8">
    <source>
        <dbReference type="Proteomes" id="UP000007264"/>
    </source>
</evidence>
<dbReference type="PANTHER" id="PTHR10772">
    <property type="entry name" value="10 KDA HEAT SHOCK PROTEIN"/>
    <property type="match status" value="1"/>
</dbReference>
<name>I0YUC3_COCSC</name>
<comment type="similarity">
    <text evidence="1 6">Belongs to the GroES chaperonin family.</text>
</comment>
<protein>
    <recommendedName>
        <fullName evidence="4">20 kDa chaperonin, chloroplastic</fullName>
    </recommendedName>
    <alternativeName>
        <fullName evidence="3">Chaperonin 10</fullName>
    </alternativeName>
    <alternativeName>
        <fullName evidence="5">Protein Cpn21</fullName>
    </alternativeName>
</protein>
<keyword evidence="8" id="KW-1185">Reference proteome</keyword>
<dbReference type="Gene3D" id="2.30.33.40">
    <property type="entry name" value="GroES chaperonin"/>
    <property type="match status" value="2"/>
</dbReference>
<dbReference type="InterPro" id="IPR037124">
    <property type="entry name" value="Chaperonin_GroES_sf"/>
</dbReference>
<dbReference type="InterPro" id="IPR011032">
    <property type="entry name" value="GroES-like_sf"/>
</dbReference>
<dbReference type="GO" id="GO:0046872">
    <property type="term" value="F:metal ion binding"/>
    <property type="evidence" value="ECO:0007669"/>
    <property type="project" value="TreeGrafter"/>
</dbReference>
<dbReference type="GO" id="GO:0051082">
    <property type="term" value="F:unfolded protein binding"/>
    <property type="evidence" value="ECO:0007669"/>
    <property type="project" value="TreeGrafter"/>
</dbReference>
<sequence>MAAMIPCAAPGVLRLQPLRSFAAPAQRRCLQRGMSLVRAATTVPSEYKTLAPVGERVLVKVDVSEEKSVGGILLPSSAQKKPTQGQVEKAGTAKAVKDGEKVVYSKYAGTELKMQGTEYVILKEDDVIGILASDNIADLKPLGDRLLVEVEEGKDETDAGLLLTSSTKEQPTIGKVIAVGSGKEDEDGKIVKPNLNKGDTVLYSKYSGTEFSGQDDKQYIVIRESDVLASIS</sequence>
<dbReference type="RefSeq" id="XP_005646536.1">
    <property type="nucleotide sequence ID" value="XM_005646479.1"/>
</dbReference>